<name>A0A1C0ABF8_9FIRM</name>
<comment type="caution">
    <text evidence="9">The sequence shown here is derived from an EMBL/GenBank/DDBJ whole genome shotgun (WGS) entry which is preliminary data.</text>
</comment>
<dbReference type="Pfam" id="PF02080">
    <property type="entry name" value="TrkA_C"/>
    <property type="match status" value="1"/>
</dbReference>
<evidence type="ECO:0000256" key="1">
    <source>
        <dbReference type="ARBA" id="ARBA00017378"/>
    </source>
</evidence>
<keyword evidence="6" id="KW-0406">Ion transport</keyword>
<evidence type="ECO:0000259" key="7">
    <source>
        <dbReference type="PROSITE" id="PS51201"/>
    </source>
</evidence>
<evidence type="ECO:0000256" key="6">
    <source>
        <dbReference type="ARBA" id="ARBA00023065"/>
    </source>
</evidence>
<reference evidence="9 10" key="2">
    <citation type="submission" date="2016-08" db="EMBL/GenBank/DDBJ databases">
        <title>Orenia metallireducens sp. nov. strain Z6, a Novel Metal-reducing Firmicute from the Deep Subsurface.</title>
        <authorList>
            <person name="Maxim B.I."/>
            <person name="Kenneth K."/>
            <person name="Flynn T.M."/>
            <person name="Oloughlin E.J."/>
            <person name="Locke R.A."/>
            <person name="Weber J.R."/>
            <person name="Egan S.M."/>
            <person name="Mackie R.I."/>
            <person name="Cann I.K."/>
        </authorList>
    </citation>
    <scope>NUCLEOTIDE SEQUENCE [LARGE SCALE GENOMIC DNA]</scope>
    <source>
        <strain evidence="9 10">Z6</strain>
    </source>
</reference>
<dbReference type="SUPFAM" id="SSF51735">
    <property type="entry name" value="NAD(P)-binding Rossmann-fold domains"/>
    <property type="match status" value="1"/>
</dbReference>
<keyword evidence="3" id="KW-0633">Potassium transport</keyword>
<gene>
    <name evidence="9" type="ORF">U472_03740</name>
</gene>
<evidence type="ECO:0000313" key="10">
    <source>
        <dbReference type="Proteomes" id="UP000093514"/>
    </source>
</evidence>
<dbReference type="PROSITE" id="PS51201">
    <property type="entry name" value="RCK_N"/>
    <property type="match status" value="1"/>
</dbReference>
<keyword evidence="4" id="KW-0630">Potassium</keyword>
<evidence type="ECO:0000256" key="2">
    <source>
        <dbReference type="ARBA" id="ARBA00022448"/>
    </source>
</evidence>
<dbReference type="PROSITE" id="PS51202">
    <property type="entry name" value="RCK_C"/>
    <property type="match status" value="1"/>
</dbReference>
<evidence type="ECO:0000259" key="8">
    <source>
        <dbReference type="PROSITE" id="PS51202"/>
    </source>
</evidence>
<proteinExistence type="predicted"/>
<keyword evidence="10" id="KW-1185">Reference proteome</keyword>
<evidence type="ECO:0000256" key="4">
    <source>
        <dbReference type="ARBA" id="ARBA00022958"/>
    </source>
</evidence>
<evidence type="ECO:0000256" key="5">
    <source>
        <dbReference type="ARBA" id="ARBA00023027"/>
    </source>
</evidence>
<dbReference type="OrthoDB" id="9775180at2"/>
<dbReference type="Proteomes" id="UP000093514">
    <property type="component" value="Unassembled WGS sequence"/>
</dbReference>
<dbReference type="GO" id="GO:0015079">
    <property type="term" value="F:potassium ion transmembrane transporter activity"/>
    <property type="evidence" value="ECO:0007669"/>
    <property type="project" value="InterPro"/>
</dbReference>
<sequence>MKIIIVGGGKKGYQLAKYCHKFGHQVTVIESDESKVNKLKDELEVDVILGDGTQRKLLEKAKTEEADTVVAVTSNDQDNLVICQLAERQFNVPKTLTLVNNPGNEKLFEWLGVNQVISSTSLMLGLIQEEIAIKETSKLWADSIKDLKMHYIQVDENSPIQDTMVKDIKLPDEAILITILRGDEAIVPRGNTIIKANDTVIALADPEIKEKLLEIMSGTEKEKAS</sequence>
<evidence type="ECO:0000256" key="3">
    <source>
        <dbReference type="ARBA" id="ARBA00022538"/>
    </source>
</evidence>
<dbReference type="AlphaFoldDB" id="A0A1C0ABF8"/>
<keyword evidence="5" id="KW-0520">NAD</keyword>
<accession>A0A1C0ABF8</accession>
<reference evidence="10" key="1">
    <citation type="submission" date="2016-07" db="EMBL/GenBank/DDBJ databases">
        <authorList>
            <person name="Florea S."/>
            <person name="Webb J.S."/>
            <person name="Jaromczyk J."/>
            <person name="Schardl C.L."/>
        </authorList>
    </citation>
    <scope>NUCLEOTIDE SEQUENCE [LARGE SCALE GENOMIC DNA]</scope>
    <source>
        <strain evidence="10">Z6</strain>
    </source>
</reference>
<dbReference type="InterPro" id="IPR050721">
    <property type="entry name" value="Trk_Ktr_HKT_K-transport"/>
</dbReference>
<dbReference type="InterPro" id="IPR003148">
    <property type="entry name" value="RCK_N"/>
</dbReference>
<dbReference type="PANTHER" id="PTHR43833">
    <property type="entry name" value="POTASSIUM CHANNEL PROTEIN 2-RELATED-RELATED"/>
    <property type="match status" value="1"/>
</dbReference>
<dbReference type="EMBL" id="LWDV01000007">
    <property type="protein sequence ID" value="OCL27674.1"/>
    <property type="molecule type" value="Genomic_DNA"/>
</dbReference>
<dbReference type="InterPro" id="IPR006036">
    <property type="entry name" value="K_uptake_TrkA"/>
</dbReference>
<evidence type="ECO:0000313" key="9">
    <source>
        <dbReference type="EMBL" id="OCL27674.1"/>
    </source>
</evidence>
<dbReference type="PRINTS" id="PR00335">
    <property type="entry name" value="KUPTAKETRKA"/>
</dbReference>
<dbReference type="InterPro" id="IPR036721">
    <property type="entry name" value="RCK_C_sf"/>
</dbReference>
<dbReference type="InterPro" id="IPR006037">
    <property type="entry name" value="RCK_C"/>
</dbReference>
<feature type="domain" description="RCK N-terminal" evidence="7">
    <location>
        <begin position="1"/>
        <end position="118"/>
    </location>
</feature>
<dbReference type="RefSeq" id="WP_068715653.1">
    <property type="nucleotide sequence ID" value="NZ_LWDV01000007.1"/>
</dbReference>
<dbReference type="PANTHER" id="PTHR43833:SF5">
    <property type="entry name" value="TRK SYSTEM POTASSIUM UPTAKE PROTEIN TRKA"/>
    <property type="match status" value="1"/>
</dbReference>
<dbReference type="Pfam" id="PF02254">
    <property type="entry name" value="TrkA_N"/>
    <property type="match status" value="1"/>
</dbReference>
<organism evidence="9 10">
    <name type="scientific">Orenia metallireducens</name>
    <dbReference type="NCBI Taxonomy" id="1413210"/>
    <lineage>
        <taxon>Bacteria</taxon>
        <taxon>Bacillati</taxon>
        <taxon>Bacillota</taxon>
        <taxon>Clostridia</taxon>
        <taxon>Halanaerobiales</taxon>
        <taxon>Halobacteroidaceae</taxon>
        <taxon>Orenia</taxon>
    </lineage>
</organism>
<dbReference type="GO" id="GO:0005886">
    <property type="term" value="C:plasma membrane"/>
    <property type="evidence" value="ECO:0007669"/>
    <property type="project" value="InterPro"/>
</dbReference>
<dbReference type="InterPro" id="IPR036291">
    <property type="entry name" value="NAD(P)-bd_dom_sf"/>
</dbReference>
<dbReference type="Gene3D" id="3.30.70.1450">
    <property type="entry name" value="Regulator of K+ conductance, C-terminal domain"/>
    <property type="match status" value="1"/>
</dbReference>
<dbReference type="Gene3D" id="3.40.50.720">
    <property type="entry name" value="NAD(P)-binding Rossmann-like Domain"/>
    <property type="match status" value="1"/>
</dbReference>
<feature type="domain" description="RCK C-terminal" evidence="8">
    <location>
        <begin position="137"/>
        <end position="218"/>
    </location>
</feature>
<keyword evidence="2" id="KW-0813">Transport</keyword>
<dbReference type="SUPFAM" id="SSF116726">
    <property type="entry name" value="TrkA C-terminal domain-like"/>
    <property type="match status" value="1"/>
</dbReference>
<protein>
    <recommendedName>
        <fullName evidence="1">Trk system potassium uptake protein TrkA</fullName>
    </recommendedName>
</protein>